<dbReference type="KEGG" id="fpp:FPB0191_01122"/>
<evidence type="ECO:0000256" key="10">
    <source>
        <dbReference type="ARBA" id="ARBA00023172"/>
    </source>
</evidence>
<comment type="subunit">
    <text evidence="2">Homodimer.</text>
</comment>
<dbReference type="OrthoDB" id="73971at2"/>
<evidence type="ECO:0000256" key="15">
    <source>
        <dbReference type="PIRNR" id="PIRNR001007"/>
    </source>
</evidence>
<comment type="function">
    <text evidence="12">Endonuclease that resolves Holliday junction intermediates made during homologous genetic recombination and DNA repair. Exhibits sequence and structure-selective cleavage of four-way DNA junctions, where it introduces symmetrical nicks in two strands of the same polarity at the 5' side of CC dinucleotides. Corrects the defects in genetic recombination and DNA repair associated with inactivation of RuvAB or RuvC.</text>
</comment>
<evidence type="ECO:0000256" key="4">
    <source>
        <dbReference type="ARBA" id="ARBA00022722"/>
    </source>
</evidence>
<dbReference type="GO" id="GO:0008821">
    <property type="term" value="F:crossover junction DNA endonuclease activity"/>
    <property type="evidence" value="ECO:0007669"/>
    <property type="project" value="UniProtKB-EC"/>
</dbReference>
<dbReference type="InterPro" id="IPR008822">
    <property type="entry name" value="Endonuclease_RusA-like"/>
</dbReference>
<keyword evidence="11 15" id="KW-0234">DNA repair</keyword>
<keyword evidence="8 15" id="KW-0378">Hydrolase</keyword>
<evidence type="ECO:0000313" key="17">
    <source>
        <dbReference type="Proteomes" id="UP000030901"/>
    </source>
</evidence>
<name>A0A0A7S6U3_FRIPE</name>
<accession>A0A0A7S6U3</accession>
<comment type="catalytic activity">
    <reaction evidence="13 15">
        <text>Endonucleolytic cleavage at a junction such as a reciprocal single-stranded crossover between two homologous DNA duplexes (Holliday junction).</text>
        <dbReference type="EC" id="3.1.21.10"/>
    </reaction>
</comment>
<dbReference type="InterPro" id="IPR036614">
    <property type="entry name" value="RusA-like_sf"/>
</dbReference>
<keyword evidence="9" id="KW-0460">Magnesium</keyword>
<dbReference type="Pfam" id="PF05866">
    <property type="entry name" value="RusA"/>
    <property type="match status" value="1"/>
</dbReference>
<keyword evidence="6 15" id="KW-0255">Endonuclease</keyword>
<dbReference type="Gene3D" id="3.30.1330.70">
    <property type="entry name" value="Holliday junction resolvase RusA"/>
    <property type="match status" value="1"/>
</dbReference>
<organism evidence="16 17">
    <name type="scientific">Frischella perrara</name>
    <dbReference type="NCBI Taxonomy" id="1267021"/>
    <lineage>
        <taxon>Bacteria</taxon>
        <taxon>Pseudomonadati</taxon>
        <taxon>Pseudomonadota</taxon>
        <taxon>Gammaproteobacteria</taxon>
        <taxon>Orbales</taxon>
        <taxon>Orbaceae</taxon>
        <taxon>Frischella</taxon>
    </lineage>
</organism>
<comment type="function">
    <text evidence="15">Endonuclease that resolves Holliday junction intermediates made during homologous genetic recombination and DNA repair. Exhibits sequence and structure-selective cleavage of four-way DNA junctions, where it introduces symmetrical nicks in two strands of the same polarity at the 5' side of dinucleotides. Corrects the defects in genetic recombination and DNA repair associated with inactivation of ruvAB or ruvC.</text>
</comment>
<dbReference type="AlphaFoldDB" id="A0A0A7S6U3"/>
<keyword evidence="7 15" id="KW-0227">DNA damage</keyword>
<evidence type="ECO:0000256" key="12">
    <source>
        <dbReference type="ARBA" id="ARBA00024745"/>
    </source>
</evidence>
<evidence type="ECO:0000256" key="5">
    <source>
        <dbReference type="ARBA" id="ARBA00022723"/>
    </source>
</evidence>
<dbReference type="HOGENOM" id="CLU_139466_0_2_6"/>
<dbReference type="GO" id="GO:0006310">
    <property type="term" value="P:DNA recombination"/>
    <property type="evidence" value="ECO:0007669"/>
    <property type="project" value="UniProtKB-KW"/>
</dbReference>
<evidence type="ECO:0000256" key="9">
    <source>
        <dbReference type="ARBA" id="ARBA00022842"/>
    </source>
</evidence>
<keyword evidence="17" id="KW-1185">Reference proteome</keyword>
<dbReference type="GO" id="GO:0000287">
    <property type="term" value="F:magnesium ion binding"/>
    <property type="evidence" value="ECO:0007669"/>
    <property type="project" value="InterPro"/>
</dbReference>
<comment type="similarity">
    <text evidence="15">Belongs to the rusA family.</text>
</comment>
<protein>
    <recommendedName>
        <fullName evidence="3 15">Crossover junction endodeoxyribonuclease rusA</fullName>
        <ecNumber evidence="14 15">3.1.21.10</ecNumber>
    </recommendedName>
</protein>
<dbReference type="SUPFAM" id="SSF103084">
    <property type="entry name" value="Holliday junction resolvase RusA"/>
    <property type="match status" value="1"/>
</dbReference>
<comment type="cofactor">
    <cofactor evidence="1">
        <name>Mg(2+)</name>
        <dbReference type="ChEBI" id="CHEBI:18420"/>
    </cofactor>
</comment>
<gene>
    <name evidence="16" type="ORF">FPB0191_01122</name>
</gene>
<keyword evidence="5" id="KW-0479">Metal-binding</keyword>
<evidence type="ECO:0000256" key="6">
    <source>
        <dbReference type="ARBA" id="ARBA00022759"/>
    </source>
</evidence>
<evidence type="ECO:0000256" key="13">
    <source>
        <dbReference type="ARBA" id="ARBA00029354"/>
    </source>
</evidence>
<evidence type="ECO:0000313" key="16">
    <source>
        <dbReference type="EMBL" id="AJA44946.1"/>
    </source>
</evidence>
<sequence>MLNKVTLPYQPLVNHYWPVSHGHVYINEQGIDLRNAVIAIVIKENVAHKLIGKLKIEIYTIMPDWRVRDFDNLNKVILESLTYAKVIEDDKYIDDLRIVRAGFENNNDTLKFILAN</sequence>
<evidence type="ECO:0000256" key="7">
    <source>
        <dbReference type="ARBA" id="ARBA00022763"/>
    </source>
</evidence>
<evidence type="ECO:0000256" key="2">
    <source>
        <dbReference type="ARBA" id="ARBA00011738"/>
    </source>
</evidence>
<dbReference type="PIRSF" id="PIRSF001007">
    <property type="entry name" value="RusA"/>
    <property type="match status" value="1"/>
</dbReference>
<keyword evidence="10" id="KW-0233">DNA recombination</keyword>
<dbReference type="EC" id="3.1.21.10" evidence="14 15"/>
<dbReference type="STRING" id="1267021.FPB0191_01122"/>
<proteinExistence type="inferred from homology"/>
<evidence type="ECO:0000256" key="3">
    <source>
        <dbReference type="ARBA" id="ARBA00014885"/>
    </source>
</evidence>
<evidence type="ECO:0000256" key="1">
    <source>
        <dbReference type="ARBA" id="ARBA00001946"/>
    </source>
</evidence>
<dbReference type="EMBL" id="CP009056">
    <property type="protein sequence ID" value="AJA44946.1"/>
    <property type="molecule type" value="Genomic_DNA"/>
</dbReference>
<dbReference type="GO" id="GO:0006281">
    <property type="term" value="P:DNA repair"/>
    <property type="evidence" value="ECO:0007669"/>
    <property type="project" value="UniProtKB-KW"/>
</dbReference>
<evidence type="ECO:0000256" key="11">
    <source>
        <dbReference type="ARBA" id="ARBA00023204"/>
    </source>
</evidence>
<dbReference type="InterPro" id="IPR016281">
    <property type="entry name" value="Endonuclease_RusA"/>
</dbReference>
<reference evidence="16 17" key="1">
    <citation type="journal article" date="2014" name="Appl. Environ. Microbiol.">
        <title>Gut symbionts from distinct hosts exhibit genotoxic activity via divergent colibactin biosynthetic pathways.</title>
        <authorList>
            <person name="Engel P."/>
            <person name="Vizcaino M.I."/>
            <person name="Crawford J.M."/>
        </authorList>
    </citation>
    <scope>NUCLEOTIDE SEQUENCE [LARGE SCALE GENOMIC DNA]</scope>
    <source>
        <strain evidence="16 17">PEB0191</strain>
    </source>
</reference>
<evidence type="ECO:0000256" key="14">
    <source>
        <dbReference type="ARBA" id="ARBA00029488"/>
    </source>
</evidence>
<dbReference type="Proteomes" id="UP000030901">
    <property type="component" value="Chromosome"/>
</dbReference>
<keyword evidence="4 15" id="KW-0540">Nuclease</keyword>
<evidence type="ECO:0000256" key="8">
    <source>
        <dbReference type="ARBA" id="ARBA00022801"/>
    </source>
</evidence>
<dbReference type="RefSeq" id="WP_052236806.1">
    <property type="nucleotide sequence ID" value="NZ_CP009056.1"/>
</dbReference>